<dbReference type="PRINTS" id="PR00344">
    <property type="entry name" value="BCTRLSENSOR"/>
</dbReference>
<dbReference type="KEGG" id="acom:CEW83_04315"/>
<gene>
    <name evidence="11" type="ORF">CEW83_04315</name>
</gene>
<dbReference type="InterPro" id="IPR004358">
    <property type="entry name" value="Sig_transdc_His_kin-like_C"/>
</dbReference>
<dbReference type="InterPro" id="IPR005467">
    <property type="entry name" value="His_kinase_dom"/>
</dbReference>
<dbReference type="SUPFAM" id="SSF55874">
    <property type="entry name" value="ATPase domain of HSP90 chaperone/DNA topoisomerase II/histidine kinase"/>
    <property type="match status" value="1"/>
</dbReference>
<dbReference type="InterPro" id="IPR013767">
    <property type="entry name" value="PAS_fold"/>
</dbReference>
<dbReference type="Pfam" id="PF00512">
    <property type="entry name" value="HisKA"/>
    <property type="match status" value="1"/>
</dbReference>
<evidence type="ECO:0000256" key="1">
    <source>
        <dbReference type="ARBA" id="ARBA00000085"/>
    </source>
</evidence>
<dbReference type="Proteomes" id="UP000244930">
    <property type="component" value="Chromosome"/>
</dbReference>
<dbReference type="Pfam" id="PF02518">
    <property type="entry name" value="HATPase_c"/>
    <property type="match status" value="1"/>
</dbReference>
<dbReference type="EMBL" id="CP022187">
    <property type="protein sequence ID" value="AWI74527.1"/>
    <property type="molecule type" value="Genomic_DNA"/>
</dbReference>
<name>A0A2U8GLN2_9RHOO</name>
<dbReference type="InterPro" id="IPR050351">
    <property type="entry name" value="BphY/WalK/GraS-like"/>
</dbReference>
<keyword evidence="12" id="KW-1185">Reference proteome</keyword>
<dbReference type="SMART" id="SM00091">
    <property type="entry name" value="PAS"/>
    <property type="match status" value="2"/>
</dbReference>
<dbReference type="SMART" id="SM00086">
    <property type="entry name" value="PAC"/>
    <property type="match status" value="1"/>
</dbReference>
<evidence type="ECO:0000256" key="5">
    <source>
        <dbReference type="ARBA" id="ARBA00022679"/>
    </source>
</evidence>
<dbReference type="InterPro" id="IPR036097">
    <property type="entry name" value="HisK_dim/P_sf"/>
</dbReference>
<dbReference type="EC" id="2.7.13.3" evidence="3"/>
<dbReference type="PROSITE" id="PS50112">
    <property type="entry name" value="PAS"/>
    <property type="match status" value="1"/>
</dbReference>
<dbReference type="PANTHER" id="PTHR42878">
    <property type="entry name" value="TWO-COMPONENT HISTIDINE KINASE"/>
    <property type="match status" value="1"/>
</dbReference>
<dbReference type="InterPro" id="IPR003661">
    <property type="entry name" value="HisK_dim/P_dom"/>
</dbReference>
<dbReference type="CDD" id="cd00130">
    <property type="entry name" value="PAS"/>
    <property type="match status" value="1"/>
</dbReference>
<feature type="domain" description="PAS" evidence="9">
    <location>
        <begin position="149"/>
        <end position="219"/>
    </location>
</feature>
<feature type="domain" description="PAC" evidence="10">
    <location>
        <begin position="223"/>
        <end position="275"/>
    </location>
</feature>
<dbReference type="GO" id="GO:0007234">
    <property type="term" value="P:osmosensory signaling via phosphorelay pathway"/>
    <property type="evidence" value="ECO:0007669"/>
    <property type="project" value="TreeGrafter"/>
</dbReference>
<sequence>MLTLGLLRGKADKRARPDRKLLQERNRLRELLELASDWRWETDDAHCYTDISAGFEKQTGEDPQRLIGRAPWESPAIHATEQDWTEYRRRLDQHERTSLVFSHKTEDNRIHYYELVGSPVFKAGVFVGYHGIGRSVTSRVSAERALNESEQRYHDVVESVIEVIFQTDPDGRLSFLNGVWHRLTGHTIERSLGRPFTDFLHPDDCPGVRHMLAQIMSGEISECTCQTRLRTRKGEIRWIEASGRPLIGSNGEIRGIAGTLDDISSRKVAELTLKNVNQELESRVRLRTAEMEAANRELEAFSYSVSHDLRAPLRAIDGFARILEEDLSGQLTPATTNYIERIRRATHRMAHLIDALIELARLTRQSVHKEAVNLSELALQIIDEIRSEEPERKVEFEVTREMTVSADRVLVRVMLENLLRNAWKFSAGKPDAKISFGVSLEGERRVFCVEDNGAGFDMAFAASLFRPFSRLHNSAEFAGTGIGLATVQRIIQRHGGSIRAEAEPGRGARFFFTL</sequence>
<accession>A0A2U8GLN2</accession>
<evidence type="ECO:0000313" key="12">
    <source>
        <dbReference type="Proteomes" id="UP000244930"/>
    </source>
</evidence>
<keyword evidence="6 11" id="KW-0418">Kinase</keyword>
<dbReference type="SMART" id="SM00388">
    <property type="entry name" value="HisKA"/>
    <property type="match status" value="1"/>
</dbReference>
<dbReference type="GO" id="GO:0000155">
    <property type="term" value="F:phosphorelay sensor kinase activity"/>
    <property type="evidence" value="ECO:0007669"/>
    <property type="project" value="InterPro"/>
</dbReference>
<dbReference type="InterPro" id="IPR035965">
    <property type="entry name" value="PAS-like_dom_sf"/>
</dbReference>
<evidence type="ECO:0000256" key="2">
    <source>
        <dbReference type="ARBA" id="ARBA00004429"/>
    </source>
</evidence>
<dbReference type="GO" id="GO:0000156">
    <property type="term" value="F:phosphorelay response regulator activity"/>
    <property type="evidence" value="ECO:0007669"/>
    <property type="project" value="TreeGrafter"/>
</dbReference>
<dbReference type="AlphaFoldDB" id="A0A2U8GLN2"/>
<dbReference type="GO" id="GO:0006355">
    <property type="term" value="P:regulation of DNA-templated transcription"/>
    <property type="evidence" value="ECO:0007669"/>
    <property type="project" value="InterPro"/>
</dbReference>
<evidence type="ECO:0000256" key="3">
    <source>
        <dbReference type="ARBA" id="ARBA00012438"/>
    </source>
</evidence>
<dbReference type="GO" id="GO:0030295">
    <property type="term" value="F:protein kinase activator activity"/>
    <property type="evidence" value="ECO:0007669"/>
    <property type="project" value="TreeGrafter"/>
</dbReference>
<evidence type="ECO:0000259" key="8">
    <source>
        <dbReference type="PROSITE" id="PS50109"/>
    </source>
</evidence>
<organism evidence="11 12">
    <name type="scientific">Parazoarcus communis</name>
    <dbReference type="NCBI Taxonomy" id="41977"/>
    <lineage>
        <taxon>Bacteria</taxon>
        <taxon>Pseudomonadati</taxon>
        <taxon>Pseudomonadota</taxon>
        <taxon>Betaproteobacteria</taxon>
        <taxon>Rhodocyclales</taxon>
        <taxon>Zoogloeaceae</taxon>
        <taxon>Parazoarcus</taxon>
    </lineage>
</organism>
<dbReference type="SUPFAM" id="SSF55785">
    <property type="entry name" value="PYP-like sensor domain (PAS domain)"/>
    <property type="match status" value="2"/>
</dbReference>
<evidence type="ECO:0000256" key="4">
    <source>
        <dbReference type="ARBA" id="ARBA00022553"/>
    </source>
</evidence>
<dbReference type="SMART" id="SM00387">
    <property type="entry name" value="HATPase_c"/>
    <property type="match status" value="1"/>
</dbReference>
<evidence type="ECO:0000256" key="6">
    <source>
        <dbReference type="ARBA" id="ARBA00022777"/>
    </source>
</evidence>
<dbReference type="PROSITE" id="PS50113">
    <property type="entry name" value="PAC"/>
    <property type="match status" value="1"/>
</dbReference>
<evidence type="ECO:0000259" key="10">
    <source>
        <dbReference type="PROSITE" id="PS50113"/>
    </source>
</evidence>
<dbReference type="Pfam" id="PF00989">
    <property type="entry name" value="PAS"/>
    <property type="match status" value="1"/>
</dbReference>
<dbReference type="InterPro" id="IPR000700">
    <property type="entry name" value="PAS-assoc_C"/>
</dbReference>
<evidence type="ECO:0000259" key="9">
    <source>
        <dbReference type="PROSITE" id="PS50112"/>
    </source>
</evidence>
<evidence type="ECO:0000256" key="7">
    <source>
        <dbReference type="ARBA" id="ARBA00023136"/>
    </source>
</evidence>
<dbReference type="GO" id="GO:0005886">
    <property type="term" value="C:plasma membrane"/>
    <property type="evidence" value="ECO:0007669"/>
    <property type="project" value="UniProtKB-SubCell"/>
</dbReference>
<dbReference type="Gene3D" id="3.30.450.20">
    <property type="entry name" value="PAS domain"/>
    <property type="match status" value="2"/>
</dbReference>
<feature type="domain" description="Histidine kinase" evidence="8">
    <location>
        <begin position="304"/>
        <end position="514"/>
    </location>
</feature>
<dbReference type="FunFam" id="1.10.287.130:FF:000070">
    <property type="entry name" value="Histidine kinase sensor protein"/>
    <property type="match status" value="1"/>
</dbReference>
<dbReference type="NCBIfam" id="TIGR00229">
    <property type="entry name" value="sensory_box"/>
    <property type="match status" value="2"/>
</dbReference>
<dbReference type="PANTHER" id="PTHR42878:SF15">
    <property type="entry name" value="BACTERIOPHYTOCHROME"/>
    <property type="match status" value="1"/>
</dbReference>
<dbReference type="Gene3D" id="3.30.565.10">
    <property type="entry name" value="Histidine kinase-like ATPase, C-terminal domain"/>
    <property type="match status" value="1"/>
</dbReference>
<keyword evidence="4" id="KW-0597">Phosphoprotein</keyword>
<keyword evidence="7" id="KW-0472">Membrane</keyword>
<proteinExistence type="predicted"/>
<dbReference type="PROSITE" id="PS50109">
    <property type="entry name" value="HIS_KIN"/>
    <property type="match status" value="1"/>
</dbReference>
<comment type="catalytic activity">
    <reaction evidence="1">
        <text>ATP + protein L-histidine = ADP + protein N-phospho-L-histidine.</text>
        <dbReference type="EC" id="2.7.13.3"/>
    </reaction>
</comment>
<dbReference type="Gene3D" id="1.10.287.130">
    <property type="match status" value="1"/>
</dbReference>
<keyword evidence="5" id="KW-0808">Transferase</keyword>
<dbReference type="FunFam" id="3.30.565.10:FF:000006">
    <property type="entry name" value="Sensor histidine kinase WalK"/>
    <property type="match status" value="1"/>
</dbReference>
<dbReference type="CDD" id="cd00082">
    <property type="entry name" value="HisKA"/>
    <property type="match status" value="1"/>
</dbReference>
<evidence type="ECO:0000313" key="11">
    <source>
        <dbReference type="EMBL" id="AWI74527.1"/>
    </source>
</evidence>
<comment type="subcellular location">
    <subcellularLocation>
        <location evidence="2">Cell inner membrane</location>
        <topology evidence="2">Multi-pass membrane protein</topology>
    </subcellularLocation>
</comment>
<dbReference type="InterPro" id="IPR036890">
    <property type="entry name" value="HATPase_C_sf"/>
</dbReference>
<dbReference type="SUPFAM" id="SSF47384">
    <property type="entry name" value="Homodimeric domain of signal transducing histidine kinase"/>
    <property type="match status" value="1"/>
</dbReference>
<dbReference type="InterPro" id="IPR001610">
    <property type="entry name" value="PAC"/>
</dbReference>
<protein>
    <recommendedName>
        <fullName evidence="3">histidine kinase</fullName>
        <ecNumber evidence="3">2.7.13.3</ecNumber>
    </recommendedName>
</protein>
<dbReference type="InterPro" id="IPR003594">
    <property type="entry name" value="HATPase_dom"/>
</dbReference>
<reference evidence="11 12" key="1">
    <citation type="submission" date="2017-06" db="EMBL/GenBank/DDBJ databases">
        <title>Azoarcus.</title>
        <authorList>
            <person name="Woo J.-H."/>
            <person name="Kim H.-S."/>
        </authorList>
    </citation>
    <scope>NUCLEOTIDE SEQUENCE [LARGE SCALE GENOMIC DNA]</scope>
    <source>
        <strain evidence="11 12">TSPY31</strain>
    </source>
</reference>
<dbReference type="InterPro" id="IPR000014">
    <property type="entry name" value="PAS"/>
</dbReference>